<dbReference type="PANTHER" id="PTHR23028">
    <property type="entry name" value="ACETYLTRANSFERASE"/>
    <property type="match status" value="1"/>
</dbReference>
<comment type="caution">
    <text evidence="3">The sequence shown here is derived from an EMBL/GenBank/DDBJ whole genome shotgun (WGS) entry which is preliminary data.</text>
</comment>
<dbReference type="GO" id="GO:0016746">
    <property type="term" value="F:acyltransferase activity"/>
    <property type="evidence" value="ECO:0007669"/>
    <property type="project" value="UniProtKB-KW"/>
</dbReference>
<organism evidence="3 4">
    <name type="scientific">Cellvibrio zantedeschiae</name>
    <dbReference type="NCBI Taxonomy" id="1237077"/>
    <lineage>
        <taxon>Bacteria</taxon>
        <taxon>Pseudomonadati</taxon>
        <taxon>Pseudomonadota</taxon>
        <taxon>Gammaproteobacteria</taxon>
        <taxon>Cellvibrionales</taxon>
        <taxon>Cellvibrionaceae</taxon>
        <taxon>Cellvibrio</taxon>
    </lineage>
</organism>
<sequence>MKRLELLDYARFFAALAVIAFHYSYNGIANGKVTSIAHIPGLIEVTKYGYLGVELFFMISGYVIFFSAKNHSAAEFAKSRAIRLMPCYWFAVLLTATFMYLWGSNIGKISGTQVLVNMTMLQSFIGFPPIDGVYWTLAYEITFYFAVFLILLFGMGKHLEKIFIAWPVLMIAAKAMDLDGYSYLGGYFSYFAAGALFAILKNKKNLIVWISLLISLYLCASFSVAQTIEMANRKNIDFSQTTVIAVILACFMLFFFLQSNLGSRLTLPYSKTLGALTYPVYLIHAHIGYILLNMFANDSNKIYVYLMIFSAIIATSYLMHFLIEQKLSFFWRSLFAKTIESPLEKITFHISKRIKALT</sequence>
<name>A0ABQ3B757_9GAMM</name>
<protein>
    <submittedName>
        <fullName evidence="3">Acyltransferase</fullName>
    </submittedName>
</protein>
<evidence type="ECO:0000259" key="2">
    <source>
        <dbReference type="Pfam" id="PF01757"/>
    </source>
</evidence>
<dbReference type="PANTHER" id="PTHR23028:SF53">
    <property type="entry name" value="ACYL_TRANSF_3 DOMAIN-CONTAINING PROTEIN"/>
    <property type="match status" value="1"/>
</dbReference>
<feature type="transmembrane region" description="Helical" evidence="1">
    <location>
        <begin position="133"/>
        <end position="152"/>
    </location>
</feature>
<dbReference type="Proteomes" id="UP000619761">
    <property type="component" value="Unassembled WGS sequence"/>
</dbReference>
<reference evidence="4" key="1">
    <citation type="journal article" date="2019" name="Int. J. Syst. Evol. Microbiol.">
        <title>The Global Catalogue of Microorganisms (GCM) 10K type strain sequencing project: providing services to taxonomists for standard genome sequencing and annotation.</title>
        <authorList>
            <consortium name="The Broad Institute Genomics Platform"/>
            <consortium name="The Broad Institute Genome Sequencing Center for Infectious Disease"/>
            <person name="Wu L."/>
            <person name="Ma J."/>
        </authorList>
    </citation>
    <scope>NUCLEOTIDE SEQUENCE [LARGE SCALE GENOMIC DNA]</scope>
    <source>
        <strain evidence="4">KCTC 32239</strain>
    </source>
</reference>
<feature type="domain" description="Acyltransferase 3" evidence="2">
    <location>
        <begin position="7"/>
        <end position="319"/>
    </location>
</feature>
<evidence type="ECO:0000313" key="4">
    <source>
        <dbReference type="Proteomes" id="UP000619761"/>
    </source>
</evidence>
<feature type="transmembrane region" description="Helical" evidence="1">
    <location>
        <begin position="87"/>
        <end position="103"/>
    </location>
</feature>
<keyword evidence="3" id="KW-0012">Acyltransferase</keyword>
<feature type="transmembrane region" description="Helical" evidence="1">
    <location>
        <begin position="181"/>
        <end position="199"/>
    </location>
</feature>
<feature type="transmembrane region" description="Helical" evidence="1">
    <location>
        <begin position="302"/>
        <end position="323"/>
    </location>
</feature>
<dbReference type="InterPro" id="IPR050879">
    <property type="entry name" value="Acyltransferase_3"/>
</dbReference>
<keyword evidence="1" id="KW-1133">Transmembrane helix</keyword>
<keyword evidence="3" id="KW-0808">Transferase</keyword>
<feature type="transmembrane region" description="Helical" evidence="1">
    <location>
        <begin position="206"/>
        <end position="226"/>
    </location>
</feature>
<gene>
    <name evidence="3" type="ORF">GCM10011613_28720</name>
</gene>
<proteinExistence type="predicted"/>
<feature type="transmembrane region" description="Helical" evidence="1">
    <location>
        <begin position="48"/>
        <end position="66"/>
    </location>
</feature>
<evidence type="ECO:0000256" key="1">
    <source>
        <dbReference type="SAM" id="Phobius"/>
    </source>
</evidence>
<feature type="transmembrane region" description="Helical" evidence="1">
    <location>
        <begin position="12"/>
        <end position="28"/>
    </location>
</feature>
<dbReference type="RefSeq" id="WP_189419848.1">
    <property type="nucleotide sequence ID" value="NZ_BMYZ01000003.1"/>
</dbReference>
<feature type="transmembrane region" description="Helical" evidence="1">
    <location>
        <begin position="238"/>
        <end position="257"/>
    </location>
</feature>
<evidence type="ECO:0000313" key="3">
    <source>
        <dbReference type="EMBL" id="GGY82226.1"/>
    </source>
</evidence>
<accession>A0ABQ3B757</accession>
<keyword evidence="1" id="KW-0472">Membrane</keyword>
<dbReference type="Pfam" id="PF01757">
    <property type="entry name" value="Acyl_transf_3"/>
    <property type="match status" value="1"/>
</dbReference>
<keyword evidence="1" id="KW-0812">Transmembrane</keyword>
<dbReference type="InterPro" id="IPR002656">
    <property type="entry name" value="Acyl_transf_3_dom"/>
</dbReference>
<keyword evidence="4" id="KW-1185">Reference proteome</keyword>
<feature type="transmembrane region" description="Helical" evidence="1">
    <location>
        <begin position="278"/>
        <end position="296"/>
    </location>
</feature>
<dbReference type="EMBL" id="BMYZ01000003">
    <property type="protein sequence ID" value="GGY82226.1"/>
    <property type="molecule type" value="Genomic_DNA"/>
</dbReference>